<dbReference type="PANTHER" id="PTHR30565:SF9">
    <property type="entry name" value="PROTEIN YCIF"/>
    <property type="match status" value="1"/>
</dbReference>
<dbReference type="InterPro" id="IPR047114">
    <property type="entry name" value="YciF"/>
</dbReference>
<accession>A0ABV6B0Y7</accession>
<proteinExistence type="predicted"/>
<name>A0ABV6B0Y7_9DEIO</name>
<dbReference type="SUPFAM" id="SSF47240">
    <property type="entry name" value="Ferritin-like"/>
    <property type="match status" value="1"/>
</dbReference>
<sequence length="166" mass="18547">MHSPFVRALYLHQLRDLYAAQRHLVRALPQLIRASTDLSLRRRLTLHLEQTKGQLVRLERIFEALDQGKGSQTNQSMAELIRQGETASAYLDVNVRDLALIAAVQQFEHYELAGYRAALTSALLLQEEDAALLLDASLQEASATDDQLIVLSTSTARKALHGSDAW</sequence>
<dbReference type="PANTHER" id="PTHR30565">
    <property type="entry name" value="PROTEIN YCIF"/>
    <property type="match status" value="1"/>
</dbReference>
<dbReference type="EMBL" id="JBHLYR010000047">
    <property type="protein sequence ID" value="MFB9993355.1"/>
    <property type="molecule type" value="Genomic_DNA"/>
</dbReference>
<dbReference type="InterPro" id="IPR012347">
    <property type="entry name" value="Ferritin-like"/>
</dbReference>
<comment type="caution">
    <text evidence="1">The sequence shown here is derived from an EMBL/GenBank/DDBJ whole genome shotgun (WGS) entry which is preliminary data.</text>
</comment>
<gene>
    <name evidence="1" type="ORF">ACFFLM_15410</name>
</gene>
<evidence type="ECO:0000313" key="2">
    <source>
        <dbReference type="Proteomes" id="UP001589733"/>
    </source>
</evidence>
<evidence type="ECO:0000313" key="1">
    <source>
        <dbReference type="EMBL" id="MFB9993355.1"/>
    </source>
</evidence>
<keyword evidence="2" id="KW-1185">Reference proteome</keyword>
<dbReference type="InterPro" id="IPR010287">
    <property type="entry name" value="DUF892_YciF-like"/>
</dbReference>
<dbReference type="Proteomes" id="UP001589733">
    <property type="component" value="Unassembled WGS sequence"/>
</dbReference>
<dbReference type="RefSeq" id="WP_380012023.1">
    <property type="nucleotide sequence ID" value="NZ_JBHLYR010000047.1"/>
</dbReference>
<dbReference type="Pfam" id="PF05974">
    <property type="entry name" value="DUF892"/>
    <property type="match status" value="1"/>
</dbReference>
<organism evidence="1 2">
    <name type="scientific">Deinococcus oregonensis</name>
    <dbReference type="NCBI Taxonomy" id="1805970"/>
    <lineage>
        <taxon>Bacteria</taxon>
        <taxon>Thermotogati</taxon>
        <taxon>Deinococcota</taxon>
        <taxon>Deinococci</taxon>
        <taxon>Deinococcales</taxon>
        <taxon>Deinococcaceae</taxon>
        <taxon>Deinococcus</taxon>
    </lineage>
</organism>
<reference evidence="1 2" key="1">
    <citation type="submission" date="2024-09" db="EMBL/GenBank/DDBJ databases">
        <authorList>
            <person name="Sun Q."/>
            <person name="Mori K."/>
        </authorList>
    </citation>
    <scope>NUCLEOTIDE SEQUENCE [LARGE SCALE GENOMIC DNA]</scope>
    <source>
        <strain evidence="1 2">JCM 13503</strain>
    </source>
</reference>
<protein>
    <submittedName>
        <fullName evidence="1">Ferritin-like domain-containing protein</fullName>
    </submittedName>
</protein>
<dbReference type="Gene3D" id="1.20.1260.10">
    <property type="match status" value="1"/>
</dbReference>
<dbReference type="InterPro" id="IPR009078">
    <property type="entry name" value="Ferritin-like_SF"/>
</dbReference>